<feature type="compositionally biased region" description="Basic and acidic residues" evidence="5">
    <location>
        <begin position="419"/>
        <end position="428"/>
    </location>
</feature>
<keyword evidence="9" id="KW-1185">Reference proteome</keyword>
<dbReference type="InterPro" id="IPR001763">
    <property type="entry name" value="Rhodanese-like_dom"/>
</dbReference>
<evidence type="ECO:0000313" key="10">
    <source>
        <dbReference type="RefSeq" id="XP_013781525.2"/>
    </source>
</evidence>
<dbReference type="PROSITE" id="PS50054">
    <property type="entry name" value="TYR_PHOSPHATASE_DUAL"/>
    <property type="match status" value="1"/>
</dbReference>
<keyword evidence="4" id="KW-0904">Protein phosphatase</keyword>
<reference evidence="10 11" key="1">
    <citation type="submission" date="2025-05" db="UniProtKB">
        <authorList>
            <consortium name="RefSeq"/>
        </authorList>
    </citation>
    <scope>IDENTIFICATION</scope>
    <source>
        <tissue evidence="10 11">Muscle</tissue>
    </source>
</reference>
<dbReference type="RefSeq" id="XP_022249490.1">
    <property type="nucleotide sequence ID" value="XM_022393782.1"/>
</dbReference>
<evidence type="ECO:0000313" key="9">
    <source>
        <dbReference type="Proteomes" id="UP000694941"/>
    </source>
</evidence>
<evidence type="ECO:0000256" key="3">
    <source>
        <dbReference type="ARBA" id="ARBA00022801"/>
    </source>
</evidence>
<dbReference type="SMART" id="SM00450">
    <property type="entry name" value="RHOD"/>
    <property type="match status" value="1"/>
</dbReference>
<accession>A0ABM1BGG8</accession>
<evidence type="ECO:0000313" key="11">
    <source>
        <dbReference type="RefSeq" id="XP_022249490.1"/>
    </source>
</evidence>
<dbReference type="RefSeq" id="XP_022249491.1">
    <property type="nucleotide sequence ID" value="XM_022393783.1"/>
</dbReference>
<keyword evidence="3" id="KW-0378">Hydrolase</keyword>
<dbReference type="PROSITE" id="PS50056">
    <property type="entry name" value="TYR_PHOSPHATASE_2"/>
    <property type="match status" value="1"/>
</dbReference>
<dbReference type="PROSITE" id="PS50206">
    <property type="entry name" value="RHODANESE_3"/>
    <property type="match status" value="1"/>
</dbReference>
<sequence>MSGAAQVERPPEVSSMLHSSDLLRPRLHLALSQRNFCCSGCSSVHPSPPVQKRSRLDSIVTVPCPHSASTGDQPTTNNKNLKRVRMVNANEVADMSRTEITNHLSSPPPIILDCRSFLSYNKNHISGAINLNCTDRINQKRLQQGRVALWDLVSSREGKELLRRNMQNEVVVYDDSTTDIEKLPVYHPLTLVLNILCENGTKTAVLKGGWREFQRSHEDLCTSLTKTKVKESGQSLSLDQSSASTILSHSPLASPTMLVNPVWNDDLGQENIDNAQLSEVLPFLYLGNEQNASDQTTLKKLGIGHVLSVILHNTGHHSLAGFKSKRLPASDSCHQNLKQYFEEAFAFIDEARLQGSKVLVHCQAGISRSPTITIGYIMHHTHMSLVDAYRLVKSKRSIISPNLNFMGQLLELEQSLRRDGPSEPDCKPCKQCANTKTEPSQDCGPGV</sequence>
<dbReference type="Proteomes" id="UP000694941">
    <property type="component" value="Unplaced"/>
</dbReference>
<feature type="region of interest" description="Disordered" evidence="5">
    <location>
        <begin position="419"/>
        <end position="447"/>
    </location>
</feature>
<dbReference type="PANTHER" id="PTHR10159:SF528">
    <property type="entry name" value="PUCKERED, ISOFORM A"/>
    <property type="match status" value="1"/>
</dbReference>
<dbReference type="CDD" id="cd01446">
    <property type="entry name" value="DSP_MapKP"/>
    <property type="match status" value="1"/>
</dbReference>
<dbReference type="SUPFAM" id="SSF52821">
    <property type="entry name" value="Rhodanese/Cell cycle control phosphatase"/>
    <property type="match status" value="1"/>
</dbReference>
<dbReference type="Gene3D" id="3.90.190.10">
    <property type="entry name" value="Protein tyrosine phosphatase superfamily"/>
    <property type="match status" value="1"/>
</dbReference>
<dbReference type="PROSITE" id="PS00383">
    <property type="entry name" value="TYR_PHOSPHATASE_1"/>
    <property type="match status" value="1"/>
</dbReference>
<dbReference type="SUPFAM" id="SSF52799">
    <property type="entry name" value="(Phosphotyrosine protein) phosphatases II"/>
    <property type="match status" value="1"/>
</dbReference>
<feature type="domain" description="Tyrosine-protein phosphatase" evidence="6">
    <location>
        <begin position="276"/>
        <end position="418"/>
    </location>
</feature>
<evidence type="ECO:0000259" key="6">
    <source>
        <dbReference type="PROSITE" id="PS50054"/>
    </source>
</evidence>
<proteinExistence type="inferred from homology"/>
<dbReference type="GeneID" id="106465833"/>
<evidence type="ECO:0000259" key="7">
    <source>
        <dbReference type="PROSITE" id="PS50056"/>
    </source>
</evidence>
<dbReference type="InterPro" id="IPR020422">
    <property type="entry name" value="TYR_PHOSPHATASE_DUAL_dom"/>
</dbReference>
<dbReference type="Pfam" id="PF00581">
    <property type="entry name" value="Rhodanese"/>
    <property type="match status" value="1"/>
</dbReference>
<dbReference type="SMART" id="SM00195">
    <property type="entry name" value="DSPc"/>
    <property type="match status" value="1"/>
</dbReference>
<feature type="domain" description="Rhodanese" evidence="8">
    <location>
        <begin position="105"/>
        <end position="222"/>
    </location>
</feature>
<dbReference type="InterPro" id="IPR016130">
    <property type="entry name" value="Tyr_Pase_AS"/>
</dbReference>
<comment type="similarity">
    <text evidence="1">Belongs to the protein-tyrosine phosphatase family. Non-receptor class dual specificity subfamily.</text>
</comment>
<dbReference type="Pfam" id="PF00782">
    <property type="entry name" value="DSPc"/>
    <property type="match status" value="1"/>
</dbReference>
<dbReference type="Gene3D" id="3.40.250.10">
    <property type="entry name" value="Rhodanese-like domain"/>
    <property type="match status" value="1"/>
</dbReference>
<evidence type="ECO:0000259" key="8">
    <source>
        <dbReference type="PROSITE" id="PS50206"/>
    </source>
</evidence>
<feature type="domain" description="Tyrosine specific protein phosphatases" evidence="7">
    <location>
        <begin position="338"/>
        <end position="396"/>
    </location>
</feature>
<dbReference type="InterPro" id="IPR000387">
    <property type="entry name" value="Tyr_Pase_dom"/>
</dbReference>
<dbReference type="InterPro" id="IPR029021">
    <property type="entry name" value="Prot-tyrosine_phosphatase-like"/>
</dbReference>
<evidence type="ECO:0000313" key="12">
    <source>
        <dbReference type="RefSeq" id="XP_022249491.1"/>
    </source>
</evidence>
<dbReference type="RefSeq" id="XP_013781525.2">
    <property type="nucleotide sequence ID" value="XM_013926071.2"/>
</dbReference>
<dbReference type="EC" id="3.1.3.48" evidence="2"/>
<dbReference type="PANTHER" id="PTHR10159">
    <property type="entry name" value="DUAL SPECIFICITY PROTEIN PHOSPHATASE"/>
    <property type="match status" value="1"/>
</dbReference>
<evidence type="ECO:0000256" key="4">
    <source>
        <dbReference type="ARBA" id="ARBA00022912"/>
    </source>
</evidence>
<dbReference type="InterPro" id="IPR036873">
    <property type="entry name" value="Rhodanese-like_dom_sf"/>
</dbReference>
<protein>
    <recommendedName>
        <fullName evidence="2">protein-tyrosine-phosphatase</fullName>
        <ecNumber evidence="2">3.1.3.48</ecNumber>
    </recommendedName>
</protein>
<dbReference type="InterPro" id="IPR000340">
    <property type="entry name" value="Dual-sp_phosphatase_cat-dom"/>
</dbReference>
<name>A0ABM1BGG8_LIMPO</name>
<evidence type="ECO:0000256" key="2">
    <source>
        <dbReference type="ARBA" id="ARBA00013064"/>
    </source>
</evidence>
<dbReference type="PRINTS" id="PR01764">
    <property type="entry name" value="MAPKPHPHTASE"/>
</dbReference>
<organism evidence="9 10">
    <name type="scientific">Limulus polyphemus</name>
    <name type="common">Atlantic horseshoe crab</name>
    <dbReference type="NCBI Taxonomy" id="6850"/>
    <lineage>
        <taxon>Eukaryota</taxon>
        <taxon>Metazoa</taxon>
        <taxon>Ecdysozoa</taxon>
        <taxon>Arthropoda</taxon>
        <taxon>Chelicerata</taxon>
        <taxon>Merostomata</taxon>
        <taxon>Xiphosura</taxon>
        <taxon>Limulidae</taxon>
        <taxon>Limulus</taxon>
    </lineage>
</organism>
<dbReference type="InterPro" id="IPR008343">
    <property type="entry name" value="MKP"/>
</dbReference>
<evidence type="ECO:0000256" key="5">
    <source>
        <dbReference type="SAM" id="MobiDB-lite"/>
    </source>
</evidence>
<gene>
    <name evidence="10 11 12" type="primary">LOC106465833</name>
</gene>
<evidence type="ECO:0000256" key="1">
    <source>
        <dbReference type="ARBA" id="ARBA00008601"/>
    </source>
</evidence>